<gene>
    <name evidence="1" type="ORF">DCO16_05590</name>
</gene>
<proteinExistence type="predicted"/>
<accession>A0A6M9PXK1</accession>
<organism evidence="1 2">
    <name type="scientific">Polynucleobacter antarcticus</name>
    <dbReference type="NCBI Taxonomy" id="1743162"/>
    <lineage>
        <taxon>Bacteria</taxon>
        <taxon>Pseudomonadati</taxon>
        <taxon>Pseudomonadota</taxon>
        <taxon>Betaproteobacteria</taxon>
        <taxon>Burkholderiales</taxon>
        <taxon>Burkholderiaceae</taxon>
        <taxon>Polynucleobacter</taxon>
    </lineage>
</organism>
<dbReference type="AlphaFoldDB" id="A0A6M9PXK1"/>
<evidence type="ECO:0000313" key="1">
    <source>
        <dbReference type="EMBL" id="QKM62586.1"/>
    </source>
</evidence>
<dbReference type="EMBL" id="CP028941">
    <property type="protein sequence ID" value="QKM62586.1"/>
    <property type="molecule type" value="Genomic_DNA"/>
</dbReference>
<sequence length="103" mass="11884">MMKMSEITPTSVLLHSPYTLSTLDGKNITEEMVIKVPCFKGYFQRVSELVKAKELHQIGGTFYFLHRTPLTPRMQSLAITEDISYEKLVELNLPTREDTYADR</sequence>
<dbReference type="KEGG" id="pani:DCO16_05590"/>
<name>A0A6M9PXK1_9BURK</name>
<keyword evidence="2" id="KW-1185">Reference proteome</keyword>
<protein>
    <submittedName>
        <fullName evidence="1">Uncharacterized protein</fullName>
    </submittedName>
</protein>
<dbReference type="Proteomes" id="UP000500806">
    <property type="component" value="Chromosome"/>
</dbReference>
<reference evidence="1 2" key="1">
    <citation type="submission" date="2018-04" db="EMBL/GenBank/DDBJ databases">
        <title>Polynucleobacter sp. LimPoW16 genome.</title>
        <authorList>
            <person name="Hahn M.W."/>
        </authorList>
    </citation>
    <scope>NUCLEOTIDE SEQUENCE [LARGE SCALE GENOMIC DNA]</scope>
    <source>
        <strain evidence="1 2">LimPoW16</strain>
    </source>
</reference>
<evidence type="ECO:0000313" key="2">
    <source>
        <dbReference type="Proteomes" id="UP000500806"/>
    </source>
</evidence>